<dbReference type="EMBL" id="BART01007005">
    <property type="protein sequence ID" value="GAG72448.1"/>
    <property type="molecule type" value="Genomic_DNA"/>
</dbReference>
<organism evidence="2">
    <name type="scientific">marine sediment metagenome</name>
    <dbReference type="NCBI Taxonomy" id="412755"/>
    <lineage>
        <taxon>unclassified sequences</taxon>
        <taxon>metagenomes</taxon>
        <taxon>ecological metagenomes</taxon>
    </lineage>
</organism>
<feature type="domain" description="DUF5615" evidence="1">
    <location>
        <begin position="2"/>
        <end position="80"/>
    </location>
</feature>
<evidence type="ECO:0000313" key="2">
    <source>
        <dbReference type="EMBL" id="GAG72448.1"/>
    </source>
</evidence>
<sequence>MLSNAGHEVFRLRDHIPTDSPDSAVIEKAQEIEAILISLNGDFADIVAYPPAHYKGIIALQVRNHPETIPDLMERLEHYLSAHDNMEHYRGILLIAEVYRIRIRQ</sequence>
<proteinExistence type="predicted"/>
<accession>X1AIJ7</accession>
<protein>
    <recommendedName>
        <fullName evidence="1">DUF5615 domain-containing protein</fullName>
    </recommendedName>
</protein>
<dbReference type="Pfam" id="PF18480">
    <property type="entry name" value="DUF5615"/>
    <property type="match status" value="1"/>
</dbReference>
<reference evidence="2" key="1">
    <citation type="journal article" date="2014" name="Front. Microbiol.">
        <title>High frequency of phylogenetically diverse reductive dehalogenase-homologous genes in deep subseafloor sedimentary metagenomes.</title>
        <authorList>
            <person name="Kawai M."/>
            <person name="Futagami T."/>
            <person name="Toyoda A."/>
            <person name="Takaki Y."/>
            <person name="Nishi S."/>
            <person name="Hori S."/>
            <person name="Arai W."/>
            <person name="Tsubouchi T."/>
            <person name="Morono Y."/>
            <person name="Uchiyama I."/>
            <person name="Ito T."/>
            <person name="Fujiyama A."/>
            <person name="Inagaki F."/>
            <person name="Takami H."/>
        </authorList>
    </citation>
    <scope>NUCLEOTIDE SEQUENCE</scope>
    <source>
        <strain evidence="2">Expedition CK06-06</strain>
    </source>
</reference>
<comment type="caution">
    <text evidence="2">The sequence shown here is derived from an EMBL/GenBank/DDBJ whole genome shotgun (WGS) entry which is preliminary data.</text>
</comment>
<evidence type="ECO:0000259" key="1">
    <source>
        <dbReference type="Pfam" id="PF18480"/>
    </source>
</evidence>
<name>X1AIJ7_9ZZZZ</name>
<dbReference type="InterPro" id="IPR041049">
    <property type="entry name" value="DUF5615"/>
</dbReference>
<gene>
    <name evidence="2" type="ORF">S01H4_15994</name>
</gene>
<dbReference type="AlphaFoldDB" id="X1AIJ7"/>